<accession>A0A087T1L9</accession>
<dbReference type="GO" id="GO:0030007">
    <property type="term" value="P:intracellular potassium ion homeostasis"/>
    <property type="evidence" value="ECO:0007669"/>
    <property type="project" value="TreeGrafter"/>
</dbReference>
<dbReference type="GO" id="GO:0006883">
    <property type="term" value="P:intracellular sodium ion homeostasis"/>
    <property type="evidence" value="ECO:0007669"/>
    <property type="project" value="TreeGrafter"/>
</dbReference>
<dbReference type="GO" id="GO:0036376">
    <property type="term" value="P:sodium ion export across plasma membrane"/>
    <property type="evidence" value="ECO:0007669"/>
    <property type="project" value="TreeGrafter"/>
</dbReference>
<reference evidence="8 9" key="1">
    <citation type="submission" date="2013-11" db="EMBL/GenBank/DDBJ databases">
        <title>Genome sequencing of Stegodyphus mimosarum.</title>
        <authorList>
            <person name="Bechsgaard J."/>
        </authorList>
    </citation>
    <scope>NUCLEOTIDE SEQUENCE [LARGE SCALE GENOMIC DNA]</scope>
</reference>
<keyword evidence="9" id="KW-1185">Reference proteome</keyword>
<evidence type="ECO:0000256" key="6">
    <source>
        <dbReference type="ARBA" id="ARBA00023136"/>
    </source>
</evidence>
<evidence type="ECO:0000256" key="2">
    <source>
        <dbReference type="ARBA" id="ARBA00005876"/>
    </source>
</evidence>
<dbReference type="OMA" id="QDFPSTW"/>
<dbReference type="InterPro" id="IPR038702">
    <property type="entry name" value="Na/K_ATPase_sub_beta_sf"/>
</dbReference>
<evidence type="ECO:0000256" key="5">
    <source>
        <dbReference type="ARBA" id="ARBA00022989"/>
    </source>
</evidence>
<dbReference type="GO" id="GO:0001671">
    <property type="term" value="F:ATPase activator activity"/>
    <property type="evidence" value="ECO:0007669"/>
    <property type="project" value="TreeGrafter"/>
</dbReference>
<dbReference type="Proteomes" id="UP000054359">
    <property type="component" value="Unassembled WGS sequence"/>
</dbReference>
<evidence type="ECO:0000313" key="9">
    <source>
        <dbReference type="Proteomes" id="UP000054359"/>
    </source>
</evidence>
<evidence type="ECO:0000256" key="4">
    <source>
        <dbReference type="ARBA" id="ARBA00022968"/>
    </source>
</evidence>
<keyword evidence="6" id="KW-0472">Membrane</keyword>
<dbReference type="PANTHER" id="PTHR11523:SF28">
    <property type="entry name" value="NA_K-ATPASE BETA SUBUNIT ISOFORM 4-RELATED"/>
    <property type="match status" value="1"/>
</dbReference>
<gene>
    <name evidence="8" type="ORF">X975_08842</name>
</gene>
<keyword evidence="5" id="KW-1133">Transmembrane helix</keyword>
<dbReference type="OrthoDB" id="5912413at2759"/>
<feature type="signal peptide" evidence="7">
    <location>
        <begin position="1"/>
        <end position="25"/>
    </location>
</feature>
<dbReference type="InterPro" id="IPR000402">
    <property type="entry name" value="Na/K_ATPase_sub_beta"/>
</dbReference>
<evidence type="ECO:0000256" key="7">
    <source>
        <dbReference type="SAM" id="SignalP"/>
    </source>
</evidence>
<sequence length="253" mass="28106">MGLVSFVCTLLVVAIILIAVALSTSGHPRNTTRIRPSEVVYLVPPPRKFVNRSPTIVVHKHNARIWQKHVEDLSTLMRAYRDRQGTLSTSNCDLHYAPIGVSSCSFPLDKISENCTAQNNFGYDTGSPCVALVFNAFSGWTPIPYNVSNPSEIPPEVRKDYDPHLMRITCRTTVVSSNSSMFVEVQYSPFPGFPLRFLPSRGMGSSLPPLVMVQFLGTKPVTDVDVRCTLWAKNLPRNTTADEGSIRFSLYVV</sequence>
<feature type="chain" id="PRO_5001829220" evidence="7">
    <location>
        <begin position="26"/>
        <end position="253"/>
    </location>
</feature>
<comment type="subcellular location">
    <subcellularLocation>
        <location evidence="1">Membrane</location>
        <topology evidence="1">Single-pass type II membrane protein</topology>
    </subcellularLocation>
</comment>
<keyword evidence="3" id="KW-0812">Transmembrane</keyword>
<dbReference type="GO" id="GO:0005890">
    <property type="term" value="C:sodium:potassium-exchanging ATPase complex"/>
    <property type="evidence" value="ECO:0007669"/>
    <property type="project" value="InterPro"/>
</dbReference>
<name>A0A087T1L9_STEMI</name>
<dbReference type="STRING" id="407821.A0A087T1L9"/>
<dbReference type="AlphaFoldDB" id="A0A087T1L9"/>
<proteinExistence type="inferred from homology"/>
<keyword evidence="7" id="KW-0732">Signal</keyword>
<dbReference type="PANTHER" id="PTHR11523">
    <property type="entry name" value="SODIUM/POTASSIUM-DEPENDENT ATPASE BETA SUBUNIT"/>
    <property type="match status" value="1"/>
</dbReference>
<dbReference type="EMBL" id="KK112984">
    <property type="protein sequence ID" value="KFM59008.1"/>
    <property type="molecule type" value="Genomic_DNA"/>
</dbReference>
<evidence type="ECO:0000313" key="8">
    <source>
        <dbReference type="EMBL" id="KFM59008.1"/>
    </source>
</evidence>
<comment type="similarity">
    <text evidence="2">Belongs to the X(+)/potassium ATPases subunit beta family.</text>
</comment>
<evidence type="ECO:0000256" key="3">
    <source>
        <dbReference type="ARBA" id="ARBA00022692"/>
    </source>
</evidence>
<organism evidence="8 9">
    <name type="scientific">Stegodyphus mimosarum</name>
    <name type="common">African social velvet spider</name>
    <dbReference type="NCBI Taxonomy" id="407821"/>
    <lineage>
        <taxon>Eukaryota</taxon>
        <taxon>Metazoa</taxon>
        <taxon>Ecdysozoa</taxon>
        <taxon>Arthropoda</taxon>
        <taxon>Chelicerata</taxon>
        <taxon>Arachnida</taxon>
        <taxon>Araneae</taxon>
        <taxon>Araneomorphae</taxon>
        <taxon>Entelegynae</taxon>
        <taxon>Eresoidea</taxon>
        <taxon>Eresidae</taxon>
        <taxon>Stegodyphus</taxon>
    </lineage>
</organism>
<dbReference type="GO" id="GO:1990573">
    <property type="term" value="P:potassium ion import across plasma membrane"/>
    <property type="evidence" value="ECO:0007669"/>
    <property type="project" value="TreeGrafter"/>
</dbReference>
<protein>
    <submittedName>
        <fullName evidence="8">Sodium/potassium-transporting ATPase subunit beta</fullName>
    </submittedName>
</protein>
<keyword evidence="4" id="KW-0735">Signal-anchor</keyword>
<feature type="non-terminal residue" evidence="8">
    <location>
        <position position="253"/>
    </location>
</feature>
<dbReference type="Pfam" id="PF00287">
    <property type="entry name" value="Na_K-ATPase"/>
    <property type="match status" value="1"/>
</dbReference>
<dbReference type="Gene3D" id="2.60.40.1660">
    <property type="entry name" value="Na, k-atpase alpha subunit"/>
    <property type="match status" value="1"/>
</dbReference>
<evidence type="ECO:0000256" key="1">
    <source>
        <dbReference type="ARBA" id="ARBA00004606"/>
    </source>
</evidence>